<evidence type="ECO:0000313" key="2">
    <source>
        <dbReference type="EMBL" id="AAR22341.1"/>
    </source>
</evidence>
<dbReference type="EMBL" id="AF487344">
    <property type="protein sequence ID" value="AAR22341.1"/>
    <property type="molecule type" value="Genomic_DNA"/>
</dbReference>
<keyword evidence="1" id="KW-1133">Transmembrane helix</keyword>
<organism evidence="2">
    <name type="scientific">Helicobacter pylori</name>
    <name type="common">Campylobacter pylori</name>
    <dbReference type="NCBI Taxonomy" id="210"/>
    <lineage>
        <taxon>Bacteria</taxon>
        <taxon>Pseudomonadati</taxon>
        <taxon>Campylobacterota</taxon>
        <taxon>Epsilonproteobacteria</taxon>
        <taxon>Campylobacterales</taxon>
        <taxon>Helicobacteraceae</taxon>
        <taxon>Helicobacter</taxon>
    </lineage>
</organism>
<evidence type="ECO:0000256" key="1">
    <source>
        <dbReference type="SAM" id="Phobius"/>
    </source>
</evidence>
<dbReference type="AlphaFoldDB" id="Q7B7P6"/>
<name>Q7B7P6_HELPX</name>
<feature type="transmembrane region" description="Helical" evidence="1">
    <location>
        <begin position="129"/>
        <end position="147"/>
    </location>
</feature>
<reference evidence="2" key="1">
    <citation type="journal article" date="2003" name="J. Bacteriol.">
        <title>Cluster of type IV secretion genes in Helicobacter pylori's plasticity zone.</title>
        <authorList>
            <person name="Kersulyte D."/>
            <person name="Velapatino B."/>
            <person name="Mukhopadhyay A.K."/>
            <person name="Cahuayme L."/>
            <person name="Bussalleu A."/>
            <person name="Combe J."/>
            <person name="Gilman R.H."/>
            <person name="Berg D.E."/>
        </authorList>
    </citation>
    <scope>NUCLEOTIDE SEQUENCE</scope>
    <source>
        <strain evidence="2">PeCan18B</strain>
    </source>
</reference>
<protein>
    <submittedName>
        <fullName evidence="2">Uncharacterized protein</fullName>
    </submittedName>
</protein>
<sequence>MKRFLKSLDMGYLLKSTIITNASHANHLEESCLLIEISSLLKGISIRLASRAFLMRSMSSLLTLKIPSSIFAQTLMVKFNELCPKSVIPMKVGMFLSIFSIPSITSFIVLCTSSISLPYPTPQTHSMRRHAVLLLLIILELATLLLGKTAKRPSCKRKEVLKKLSASTLPSRPEISMVSPFLKGCKIIRIIPPAMLER</sequence>
<accession>Q7B7P6</accession>
<keyword evidence="1" id="KW-0812">Transmembrane</keyword>
<proteinExistence type="predicted"/>
<feature type="transmembrane region" description="Helical" evidence="1">
    <location>
        <begin position="95"/>
        <end position="117"/>
    </location>
</feature>
<keyword evidence="1" id="KW-0472">Membrane</keyword>